<gene>
    <name evidence="12" type="primary">norM</name>
    <name evidence="11" type="ORF">B0181_11210</name>
    <name evidence="12" type="ORF">NCTC10293_01384</name>
</gene>
<evidence type="ECO:0000313" key="14">
    <source>
        <dbReference type="Proteomes" id="UP000255279"/>
    </source>
</evidence>
<dbReference type="OrthoDB" id="9780160at2"/>
<dbReference type="InterPro" id="IPR002528">
    <property type="entry name" value="MATE_fam"/>
</dbReference>
<dbReference type="Proteomes" id="UP000255279">
    <property type="component" value="Unassembled WGS sequence"/>
</dbReference>
<proteinExistence type="predicted"/>
<keyword evidence="2" id="KW-0813">Transport</keyword>
<dbReference type="GO" id="GO:0042910">
    <property type="term" value="F:xenobiotic transmembrane transporter activity"/>
    <property type="evidence" value="ECO:0007669"/>
    <property type="project" value="InterPro"/>
</dbReference>
<dbReference type="Pfam" id="PF01554">
    <property type="entry name" value="MatE"/>
    <property type="match status" value="2"/>
</dbReference>
<evidence type="ECO:0000313" key="11">
    <source>
        <dbReference type="EMBL" id="OOR87066.1"/>
    </source>
</evidence>
<feature type="transmembrane region" description="Helical" evidence="10">
    <location>
        <begin position="144"/>
        <end position="161"/>
    </location>
</feature>
<dbReference type="EMBL" id="UGQE01000004">
    <property type="protein sequence ID" value="STZ13806.1"/>
    <property type="molecule type" value="Genomic_DNA"/>
</dbReference>
<dbReference type="GO" id="GO:0006811">
    <property type="term" value="P:monoatomic ion transport"/>
    <property type="evidence" value="ECO:0007669"/>
    <property type="project" value="UniProtKB-KW"/>
</dbReference>
<feature type="transmembrane region" description="Helical" evidence="10">
    <location>
        <begin position="405"/>
        <end position="426"/>
    </location>
</feature>
<evidence type="ECO:0000256" key="1">
    <source>
        <dbReference type="ARBA" id="ARBA00004429"/>
    </source>
</evidence>
<keyword evidence="3" id="KW-0050">Antiport</keyword>
<feature type="transmembrane region" description="Helical" evidence="10">
    <location>
        <begin position="293"/>
        <end position="318"/>
    </location>
</feature>
<feature type="transmembrane region" description="Helical" evidence="10">
    <location>
        <begin position="105"/>
        <end position="124"/>
    </location>
</feature>
<dbReference type="AlphaFoldDB" id="A0A1S9ZU79"/>
<evidence type="ECO:0000313" key="13">
    <source>
        <dbReference type="Proteomes" id="UP000190435"/>
    </source>
</evidence>
<protein>
    <recommendedName>
        <fullName evidence="9">Multidrug-efflux transporter</fullName>
    </recommendedName>
</protein>
<evidence type="ECO:0000256" key="3">
    <source>
        <dbReference type="ARBA" id="ARBA00022449"/>
    </source>
</evidence>
<reference evidence="12 14" key="2">
    <citation type="submission" date="2018-06" db="EMBL/GenBank/DDBJ databases">
        <authorList>
            <consortium name="Pathogen Informatics"/>
            <person name="Doyle S."/>
        </authorList>
    </citation>
    <scope>NUCLEOTIDE SEQUENCE [LARGE SCALE GENOMIC DNA]</scope>
    <source>
        <strain evidence="12 14">NCTC10293</strain>
    </source>
</reference>
<reference evidence="11 13" key="1">
    <citation type="submission" date="2017-02" db="EMBL/GenBank/DDBJ databases">
        <title>Draft genome sequence of Moraxella caviae CCUG 355 type strain.</title>
        <authorList>
            <person name="Engstrom-Jakobsson H."/>
            <person name="Salva-Serra F."/>
            <person name="Thorell K."/>
            <person name="Gonzales-Siles L."/>
            <person name="Karlsson R."/>
            <person name="Boulund F."/>
            <person name="Engstrand L."/>
            <person name="Moore E."/>
        </authorList>
    </citation>
    <scope>NUCLEOTIDE SEQUENCE [LARGE SCALE GENOMIC DNA]</scope>
    <source>
        <strain evidence="11 13">CCUG 355</strain>
    </source>
</reference>
<feature type="transmembrane region" description="Helical" evidence="10">
    <location>
        <begin position="432"/>
        <end position="453"/>
    </location>
</feature>
<dbReference type="PANTHER" id="PTHR43298:SF2">
    <property type="entry name" value="FMN_FAD EXPORTER YEEO-RELATED"/>
    <property type="match status" value="1"/>
</dbReference>
<dbReference type="InterPro" id="IPR050222">
    <property type="entry name" value="MATE_MdtK"/>
</dbReference>
<keyword evidence="7" id="KW-0406">Ion transport</keyword>
<sequence>MLLDIHRYSFATYKKELSALFALTLPMLLSQVAQIGTGFVDTVMAGGAGKEDLAAVALGSSLFATVYVTLMGVMTALNPMIAQQFGSVSKGAARSHEIGELGRQGLWYGVAMGVLGMAIMWLAIAPFRSFFALSDYTLQITEQYLRFVGLAMPAAMIHRSLHAYASSLNKPNVIMWVSWLCFFLNIPLNWIFVYGKFGMPALGGAGCGLATAIVFWVNAIVLGAYVARGKYFKPFGLMDKFSLPNFRLFKDITRLGIPIGLSFFVEVSLFTCIMFLVAKLPANTEDYVAAQQVVISLTGIIYMIPQSIGIASTVQVGIAIGKKNFAKARYISGVSVATAALISLLTAAFLVLLRTPLAQMYTDDLTVIGIASGIILFAAAFQLVDAVQCVASYALRGYKVTTMPMVIHLVAFWGCGLIPGYALAFYFDMGIYGFWTALVVSLAVAAVFLLWYLQKHSQKALGKVV</sequence>
<evidence type="ECO:0000256" key="9">
    <source>
        <dbReference type="ARBA" id="ARBA00031636"/>
    </source>
</evidence>
<evidence type="ECO:0000256" key="4">
    <source>
        <dbReference type="ARBA" id="ARBA00022475"/>
    </source>
</evidence>
<dbReference type="InterPro" id="IPR048279">
    <property type="entry name" value="MdtK-like"/>
</dbReference>
<feature type="transmembrane region" description="Helical" evidence="10">
    <location>
        <begin position="173"/>
        <end position="195"/>
    </location>
</feature>
<evidence type="ECO:0000256" key="2">
    <source>
        <dbReference type="ARBA" id="ARBA00022448"/>
    </source>
</evidence>
<evidence type="ECO:0000256" key="6">
    <source>
        <dbReference type="ARBA" id="ARBA00022989"/>
    </source>
</evidence>
<dbReference type="EMBL" id="MUXU01000087">
    <property type="protein sequence ID" value="OOR87066.1"/>
    <property type="molecule type" value="Genomic_DNA"/>
</dbReference>
<name>A0A1S9ZU79_9GAMM</name>
<evidence type="ECO:0000256" key="10">
    <source>
        <dbReference type="SAM" id="Phobius"/>
    </source>
</evidence>
<organism evidence="11 13">
    <name type="scientific">Moraxella caviae</name>
    <dbReference type="NCBI Taxonomy" id="34060"/>
    <lineage>
        <taxon>Bacteria</taxon>
        <taxon>Pseudomonadati</taxon>
        <taxon>Pseudomonadota</taxon>
        <taxon>Gammaproteobacteria</taxon>
        <taxon>Moraxellales</taxon>
        <taxon>Moraxellaceae</taxon>
        <taxon>Moraxella</taxon>
    </lineage>
</organism>
<dbReference type="STRING" id="34060.B0181_11210"/>
<feature type="transmembrane region" description="Helical" evidence="10">
    <location>
        <begin position="365"/>
        <end position="384"/>
    </location>
</feature>
<keyword evidence="4" id="KW-1003">Cell membrane</keyword>
<comment type="subcellular location">
    <subcellularLocation>
        <location evidence="1">Cell inner membrane</location>
        <topology evidence="1">Multi-pass membrane protein</topology>
    </subcellularLocation>
</comment>
<dbReference type="GO" id="GO:0015297">
    <property type="term" value="F:antiporter activity"/>
    <property type="evidence" value="ECO:0007669"/>
    <property type="project" value="UniProtKB-KW"/>
</dbReference>
<evidence type="ECO:0000256" key="7">
    <source>
        <dbReference type="ARBA" id="ARBA00023065"/>
    </source>
</evidence>
<feature type="transmembrane region" description="Helical" evidence="10">
    <location>
        <begin position="54"/>
        <end position="77"/>
    </location>
</feature>
<keyword evidence="13" id="KW-1185">Reference proteome</keyword>
<evidence type="ECO:0000256" key="5">
    <source>
        <dbReference type="ARBA" id="ARBA00022692"/>
    </source>
</evidence>
<feature type="transmembrane region" description="Helical" evidence="10">
    <location>
        <begin position="255"/>
        <end position="278"/>
    </location>
</feature>
<dbReference type="CDD" id="cd13131">
    <property type="entry name" value="MATE_NorM_like"/>
    <property type="match status" value="1"/>
</dbReference>
<evidence type="ECO:0000313" key="12">
    <source>
        <dbReference type="EMBL" id="STZ13806.1"/>
    </source>
</evidence>
<evidence type="ECO:0000256" key="8">
    <source>
        <dbReference type="ARBA" id="ARBA00023136"/>
    </source>
</evidence>
<keyword evidence="6 10" id="KW-1133">Transmembrane helix</keyword>
<keyword evidence="8 10" id="KW-0472">Membrane</keyword>
<dbReference type="NCBIfam" id="TIGR00797">
    <property type="entry name" value="matE"/>
    <property type="match status" value="1"/>
</dbReference>
<dbReference type="Proteomes" id="UP000190435">
    <property type="component" value="Unassembled WGS sequence"/>
</dbReference>
<keyword evidence="5 10" id="KW-0812">Transmembrane</keyword>
<feature type="transmembrane region" description="Helical" evidence="10">
    <location>
        <begin position="201"/>
        <end position="227"/>
    </location>
</feature>
<accession>A0A1S9ZU79</accession>
<feature type="transmembrane region" description="Helical" evidence="10">
    <location>
        <begin position="330"/>
        <end position="353"/>
    </location>
</feature>
<dbReference type="GO" id="GO:0005886">
    <property type="term" value="C:plasma membrane"/>
    <property type="evidence" value="ECO:0007669"/>
    <property type="project" value="UniProtKB-SubCell"/>
</dbReference>
<dbReference type="PANTHER" id="PTHR43298">
    <property type="entry name" value="MULTIDRUG RESISTANCE PROTEIN NORM-RELATED"/>
    <property type="match status" value="1"/>
</dbReference>
<dbReference type="RefSeq" id="WP_078277568.1">
    <property type="nucleotide sequence ID" value="NZ_CAACXO010000012.1"/>
</dbReference>
<dbReference type="PIRSF" id="PIRSF006603">
    <property type="entry name" value="DinF"/>
    <property type="match status" value="1"/>
</dbReference>